<dbReference type="AlphaFoldDB" id="A0A4Y2BIL2"/>
<feature type="non-terminal residue" evidence="1">
    <location>
        <position position="37"/>
    </location>
</feature>
<gene>
    <name evidence="1" type="ORF">AVEN_184396_1</name>
</gene>
<protein>
    <submittedName>
        <fullName evidence="1">Uncharacterized protein</fullName>
    </submittedName>
</protein>
<sequence length="37" mass="4253">MIQTNRVGTLTVTYFPPKITEILSDQLSQCVTCYKLF</sequence>
<accession>A0A4Y2BIL2</accession>
<dbReference type="EMBL" id="BGPR01000076">
    <property type="protein sequence ID" value="GBL91004.1"/>
    <property type="molecule type" value="Genomic_DNA"/>
</dbReference>
<name>A0A4Y2BIL2_ARAVE</name>
<reference evidence="1 2" key="1">
    <citation type="journal article" date="2019" name="Sci. Rep.">
        <title>Orb-weaving spider Araneus ventricosus genome elucidates the spidroin gene catalogue.</title>
        <authorList>
            <person name="Kono N."/>
            <person name="Nakamura H."/>
            <person name="Ohtoshi R."/>
            <person name="Moran D.A.P."/>
            <person name="Shinohara A."/>
            <person name="Yoshida Y."/>
            <person name="Fujiwara M."/>
            <person name="Mori M."/>
            <person name="Tomita M."/>
            <person name="Arakawa K."/>
        </authorList>
    </citation>
    <scope>NUCLEOTIDE SEQUENCE [LARGE SCALE GENOMIC DNA]</scope>
</reference>
<evidence type="ECO:0000313" key="2">
    <source>
        <dbReference type="Proteomes" id="UP000499080"/>
    </source>
</evidence>
<comment type="caution">
    <text evidence="1">The sequence shown here is derived from an EMBL/GenBank/DDBJ whole genome shotgun (WGS) entry which is preliminary data.</text>
</comment>
<proteinExistence type="predicted"/>
<organism evidence="1 2">
    <name type="scientific">Araneus ventricosus</name>
    <name type="common">Orbweaver spider</name>
    <name type="synonym">Epeira ventricosa</name>
    <dbReference type="NCBI Taxonomy" id="182803"/>
    <lineage>
        <taxon>Eukaryota</taxon>
        <taxon>Metazoa</taxon>
        <taxon>Ecdysozoa</taxon>
        <taxon>Arthropoda</taxon>
        <taxon>Chelicerata</taxon>
        <taxon>Arachnida</taxon>
        <taxon>Araneae</taxon>
        <taxon>Araneomorphae</taxon>
        <taxon>Entelegynae</taxon>
        <taxon>Araneoidea</taxon>
        <taxon>Araneidae</taxon>
        <taxon>Araneus</taxon>
    </lineage>
</organism>
<dbReference type="Proteomes" id="UP000499080">
    <property type="component" value="Unassembled WGS sequence"/>
</dbReference>
<keyword evidence="2" id="KW-1185">Reference proteome</keyword>
<evidence type="ECO:0000313" key="1">
    <source>
        <dbReference type="EMBL" id="GBL91004.1"/>
    </source>
</evidence>